<proteinExistence type="predicted"/>
<feature type="compositionally biased region" description="Pro residues" evidence="1">
    <location>
        <begin position="253"/>
        <end position="267"/>
    </location>
</feature>
<evidence type="ECO:0000313" key="2">
    <source>
        <dbReference type="EMBL" id="BBY13759.1"/>
    </source>
</evidence>
<feature type="region of interest" description="Disordered" evidence="1">
    <location>
        <begin position="171"/>
        <end position="267"/>
    </location>
</feature>
<keyword evidence="3" id="KW-1185">Reference proteome</keyword>
<gene>
    <name evidence="2" type="ORF">MMARJ_44990</name>
</gene>
<dbReference type="EMBL" id="AP022584">
    <property type="protein sequence ID" value="BBY13759.1"/>
    <property type="molecule type" value="Genomic_DNA"/>
</dbReference>
<name>A0ABM7JIH8_9MYCO</name>
<accession>A0ABM7JIH8</accession>
<reference evidence="2 3" key="1">
    <citation type="journal article" date="2019" name="Emerg. Microbes Infect.">
        <title>Comprehensive subspecies identification of 175 nontuberculous mycobacteria species based on 7547 genomic profiles.</title>
        <authorList>
            <person name="Matsumoto Y."/>
            <person name="Kinjo T."/>
            <person name="Motooka D."/>
            <person name="Nabeya D."/>
            <person name="Jung N."/>
            <person name="Uechi K."/>
            <person name="Horii T."/>
            <person name="Iida T."/>
            <person name="Fujita J."/>
            <person name="Nakamura S."/>
        </authorList>
    </citation>
    <scope>NUCLEOTIDE SEQUENCE [LARGE SCALE GENOMIC DNA]</scope>
    <source>
        <strain evidence="2 3">JCM 17324</strain>
    </source>
</reference>
<dbReference type="Proteomes" id="UP000466831">
    <property type="component" value="Chromosome"/>
</dbReference>
<evidence type="ECO:0000313" key="3">
    <source>
        <dbReference type="Proteomes" id="UP000466831"/>
    </source>
</evidence>
<protein>
    <submittedName>
        <fullName evidence="2">Uncharacterized protein</fullName>
    </submittedName>
</protein>
<dbReference type="RefSeq" id="WP_083017997.1">
    <property type="nucleotide sequence ID" value="NZ_AP022584.1"/>
</dbReference>
<sequence length="363" mass="36624">MPATLSQIRAWSTEHLTNAASYWTKTADEWEDVFLTMRNQSYAVAWQGAGGDALRQRTSTDLPVVNGKADQLRQAAGVARNGASDISAAQRRVMYAVEDAENAGFTVGEDLSVSYTENGGTPAERAARQALAERMASEIWSRAGQLEGVEVKVAGQLTAVADSVVDGGFKNPNGGQYSATNGGQNGQGSSKGDRNGHVTPAANGQRGGVQLVDFKQDGGAGPAPPMPQPTPSQGQPQIGPFPVPPQVAAAAPKTPPPTAPPVPAPAPPAPAGPSFGQCVGQEVKANVGKDMIKSGFESGIKTAIKGVIGGAVGGAAVTPEALGAGAIPGALGGGVLGFVGGFAKGLLEAPVKAGVKGAWDCAK</sequence>
<evidence type="ECO:0000256" key="1">
    <source>
        <dbReference type="SAM" id="MobiDB-lite"/>
    </source>
</evidence>
<organism evidence="2 3">
    <name type="scientific">Mycobacterium marseillense</name>
    <dbReference type="NCBI Taxonomy" id="701042"/>
    <lineage>
        <taxon>Bacteria</taxon>
        <taxon>Bacillati</taxon>
        <taxon>Actinomycetota</taxon>
        <taxon>Actinomycetes</taxon>
        <taxon>Mycobacteriales</taxon>
        <taxon>Mycobacteriaceae</taxon>
        <taxon>Mycobacterium</taxon>
        <taxon>Mycobacterium avium complex (MAC)</taxon>
    </lineage>
</organism>